<comment type="caution">
    <text evidence="1">The sequence shown here is derived from an EMBL/GenBank/DDBJ whole genome shotgun (WGS) entry which is preliminary data.</text>
</comment>
<gene>
    <name evidence="1" type="ORF">CLV32_2140</name>
</gene>
<dbReference type="PANTHER" id="PTHR12042:SF21">
    <property type="entry name" value="ALPHA1,4-GALACTOSYLTRANSFERASE 1-RELATED"/>
    <property type="match status" value="1"/>
</dbReference>
<dbReference type="InterPro" id="IPR029044">
    <property type="entry name" value="Nucleotide-diphossugar_trans"/>
</dbReference>
<name>A0A4R6IM07_9SPHI</name>
<evidence type="ECO:0000313" key="2">
    <source>
        <dbReference type="Proteomes" id="UP000295499"/>
    </source>
</evidence>
<evidence type="ECO:0000313" key="1">
    <source>
        <dbReference type="EMBL" id="TDO23153.1"/>
    </source>
</evidence>
<sequence>MEEHLNPNLIQSLWIGGQLSNVERLCIQSFIDHGHEFHLYAYEEIKNAPKNAMIKDARSIAPEKMIFRNKEGWGKGSVTGFADLFRIMMVKKNGGWWVDMDVICLKPFNFTADEVFCTSYEGEYGSLINNCVFKSKADSEFLVKCMDYISDLDTKTMPFGAAGIFMFQNIVKELGLQHHSVPYQTFNPIGWRFVGEFILGKMSLKNRIKEYSRPLLKPNSMDGRRITSNAHAVHFWNEVWNYNKFDKNGSYHSDCLFERLKKKHNIY</sequence>
<keyword evidence="1" id="KW-0808">Transferase</keyword>
<dbReference type="AlphaFoldDB" id="A0A4R6IM07"/>
<keyword evidence="2" id="KW-1185">Reference proteome</keyword>
<dbReference type="Gene3D" id="3.90.550.20">
    <property type="match status" value="1"/>
</dbReference>
<accession>A0A4R6IM07</accession>
<dbReference type="Pfam" id="PF04488">
    <property type="entry name" value="Gly_transf_sug"/>
    <property type="match status" value="1"/>
</dbReference>
<dbReference type="GO" id="GO:0016758">
    <property type="term" value="F:hexosyltransferase activity"/>
    <property type="evidence" value="ECO:0007669"/>
    <property type="project" value="TreeGrafter"/>
</dbReference>
<dbReference type="GO" id="GO:0006688">
    <property type="term" value="P:glycosphingolipid biosynthetic process"/>
    <property type="evidence" value="ECO:0007669"/>
    <property type="project" value="TreeGrafter"/>
</dbReference>
<dbReference type="InterPro" id="IPR051981">
    <property type="entry name" value="Glycosyltransf_32"/>
</dbReference>
<dbReference type="GO" id="GO:0016020">
    <property type="term" value="C:membrane"/>
    <property type="evidence" value="ECO:0007669"/>
    <property type="project" value="GOC"/>
</dbReference>
<dbReference type="PANTHER" id="PTHR12042">
    <property type="entry name" value="LACTOSYLCERAMIDE 4-ALPHA-GALACTOSYLTRANSFERASE ALPHA- 1,4-GALACTOSYLTRANSFERASE"/>
    <property type="match status" value="1"/>
</dbReference>
<dbReference type="Proteomes" id="UP000295499">
    <property type="component" value="Unassembled WGS sequence"/>
</dbReference>
<proteinExistence type="predicted"/>
<dbReference type="SUPFAM" id="SSF53448">
    <property type="entry name" value="Nucleotide-diphospho-sugar transferases"/>
    <property type="match status" value="1"/>
</dbReference>
<dbReference type="OrthoDB" id="5354021at2"/>
<dbReference type="EMBL" id="SNWM01000002">
    <property type="protein sequence ID" value="TDO23153.1"/>
    <property type="molecule type" value="Genomic_DNA"/>
</dbReference>
<reference evidence="1 2" key="1">
    <citation type="submission" date="2019-03" db="EMBL/GenBank/DDBJ databases">
        <title>Genomic Encyclopedia of Archaeal and Bacterial Type Strains, Phase II (KMG-II): from individual species to whole genera.</title>
        <authorList>
            <person name="Goeker M."/>
        </authorList>
    </citation>
    <scope>NUCLEOTIDE SEQUENCE [LARGE SCALE GENOMIC DNA]</scope>
    <source>
        <strain evidence="1 2">DSM 19034</strain>
    </source>
</reference>
<dbReference type="RefSeq" id="WP_133555104.1">
    <property type="nucleotide sequence ID" value="NZ_SNWM01000002.1"/>
</dbReference>
<organism evidence="1 2">
    <name type="scientific">Pedobacter duraquae</name>
    <dbReference type="NCBI Taxonomy" id="425511"/>
    <lineage>
        <taxon>Bacteria</taxon>
        <taxon>Pseudomonadati</taxon>
        <taxon>Bacteroidota</taxon>
        <taxon>Sphingobacteriia</taxon>
        <taxon>Sphingobacteriales</taxon>
        <taxon>Sphingobacteriaceae</taxon>
        <taxon>Pedobacter</taxon>
    </lineage>
</organism>
<dbReference type="InterPro" id="IPR007577">
    <property type="entry name" value="GlycoTrfase_DXD_sugar-bd_CS"/>
</dbReference>
<protein>
    <submittedName>
        <fullName evidence="1">Glycosyl transferase-like sugar-binding protein</fullName>
    </submittedName>
</protein>